<evidence type="ECO:0000259" key="5">
    <source>
        <dbReference type="PROSITE" id="PS51898"/>
    </source>
</evidence>
<protein>
    <submittedName>
        <fullName evidence="7">Integrase family protein</fullName>
    </submittedName>
</protein>
<dbReference type="Proteomes" id="UP000004200">
    <property type="component" value="Unassembled WGS sequence"/>
</dbReference>
<keyword evidence="2 4" id="KW-0238">DNA-binding</keyword>
<gene>
    <name evidence="7" type="ORF">ThidrDRAFT_4562</name>
</gene>
<dbReference type="InterPro" id="IPR013762">
    <property type="entry name" value="Integrase-like_cat_sf"/>
</dbReference>
<evidence type="ECO:0000259" key="6">
    <source>
        <dbReference type="PROSITE" id="PS51900"/>
    </source>
</evidence>
<dbReference type="RefSeq" id="WP_007043274.1">
    <property type="nucleotide sequence ID" value="NZ_AFWT01000077.1"/>
</dbReference>
<dbReference type="GO" id="GO:0015074">
    <property type="term" value="P:DNA integration"/>
    <property type="evidence" value="ECO:0007669"/>
    <property type="project" value="UniProtKB-KW"/>
</dbReference>
<feature type="non-terminal residue" evidence="7">
    <location>
        <position position="321"/>
    </location>
</feature>
<evidence type="ECO:0000256" key="2">
    <source>
        <dbReference type="ARBA" id="ARBA00023125"/>
    </source>
</evidence>
<comment type="caution">
    <text evidence="7">The sequence shown here is derived from an EMBL/GenBank/DDBJ whole genome shotgun (WGS) entry which is preliminary data.</text>
</comment>
<evidence type="ECO:0000256" key="1">
    <source>
        <dbReference type="ARBA" id="ARBA00022908"/>
    </source>
</evidence>
<dbReference type="GO" id="GO:0003677">
    <property type="term" value="F:DNA binding"/>
    <property type="evidence" value="ECO:0007669"/>
    <property type="project" value="UniProtKB-UniRule"/>
</dbReference>
<dbReference type="PROSITE" id="PS51898">
    <property type="entry name" value="TYR_RECOMBINASE"/>
    <property type="match status" value="1"/>
</dbReference>
<accession>G2E8E8</accession>
<evidence type="ECO:0000256" key="4">
    <source>
        <dbReference type="PROSITE-ProRule" id="PRU01248"/>
    </source>
</evidence>
<dbReference type="InterPro" id="IPR044068">
    <property type="entry name" value="CB"/>
</dbReference>
<feature type="domain" description="Tyr recombinase" evidence="5">
    <location>
        <begin position="91"/>
        <end position="274"/>
    </location>
</feature>
<sequence>MVPETVSTYLHTVTRFLEWRFWAQSPPALSALGAEDVNAFMLEQARRYSAGHTQLIASALRGFLRFLRQRGILVIDLAQAVPAPVRRQLAGLPKFMPAEDVERLLTSVDQTRPQGLRDEAILLLLARLGLRAGEVARLRLDDLDWEAGELIIHGKRGRVERLPLPWDVGEALSRYLREVRPACNTRQVFVCLRAPRRSFQAGNAVGTIVRRALARAGLHPPHQGAHLLRHSLATRLLREGASLVEIGELLRHQNLDTTRIYAKVDEPSLRRKRPANYIYPAQNRVCKMKFHSITTGVSAWQIDGAHASSGNPLLKAGQRVA</sequence>
<dbReference type="Pfam" id="PF00589">
    <property type="entry name" value="Phage_integrase"/>
    <property type="match status" value="1"/>
</dbReference>
<dbReference type="Gene3D" id="1.10.150.130">
    <property type="match status" value="1"/>
</dbReference>
<organism evidence="7 8">
    <name type="scientific">Thiorhodococcus drewsii AZ1</name>
    <dbReference type="NCBI Taxonomy" id="765913"/>
    <lineage>
        <taxon>Bacteria</taxon>
        <taxon>Pseudomonadati</taxon>
        <taxon>Pseudomonadota</taxon>
        <taxon>Gammaproteobacteria</taxon>
        <taxon>Chromatiales</taxon>
        <taxon>Chromatiaceae</taxon>
        <taxon>Thiorhodococcus</taxon>
    </lineage>
</organism>
<dbReference type="AlphaFoldDB" id="G2E8E8"/>
<dbReference type="STRING" id="765913.ThidrDRAFT_4562"/>
<keyword evidence="8" id="KW-1185">Reference proteome</keyword>
<dbReference type="EMBL" id="AFWT01000077">
    <property type="protein sequence ID" value="EGV27633.1"/>
    <property type="molecule type" value="Genomic_DNA"/>
</dbReference>
<dbReference type="SUPFAM" id="SSF56349">
    <property type="entry name" value="DNA breaking-rejoining enzymes"/>
    <property type="match status" value="1"/>
</dbReference>
<evidence type="ECO:0000313" key="7">
    <source>
        <dbReference type="EMBL" id="EGV27633.1"/>
    </source>
</evidence>
<name>G2E8E8_9GAMM</name>
<dbReference type="GO" id="GO:0006310">
    <property type="term" value="P:DNA recombination"/>
    <property type="evidence" value="ECO:0007669"/>
    <property type="project" value="UniProtKB-KW"/>
</dbReference>
<dbReference type="InterPro" id="IPR050090">
    <property type="entry name" value="Tyrosine_recombinase_XerCD"/>
</dbReference>
<dbReference type="PANTHER" id="PTHR30349">
    <property type="entry name" value="PHAGE INTEGRASE-RELATED"/>
    <property type="match status" value="1"/>
</dbReference>
<dbReference type="InterPro" id="IPR011010">
    <property type="entry name" value="DNA_brk_join_enz"/>
</dbReference>
<evidence type="ECO:0000313" key="8">
    <source>
        <dbReference type="Proteomes" id="UP000004200"/>
    </source>
</evidence>
<keyword evidence="3" id="KW-0233">DNA recombination</keyword>
<dbReference type="Pfam" id="PF02899">
    <property type="entry name" value="Phage_int_SAM_1"/>
    <property type="match status" value="1"/>
</dbReference>
<dbReference type="PROSITE" id="PS51900">
    <property type="entry name" value="CB"/>
    <property type="match status" value="1"/>
</dbReference>
<dbReference type="InterPro" id="IPR002104">
    <property type="entry name" value="Integrase_catalytic"/>
</dbReference>
<dbReference type="Gene3D" id="1.10.443.10">
    <property type="entry name" value="Intergrase catalytic core"/>
    <property type="match status" value="1"/>
</dbReference>
<evidence type="ECO:0000256" key="3">
    <source>
        <dbReference type="ARBA" id="ARBA00023172"/>
    </source>
</evidence>
<feature type="domain" description="Core-binding (CB)" evidence="6">
    <location>
        <begin position="1"/>
        <end position="68"/>
    </location>
</feature>
<dbReference type="PANTHER" id="PTHR30349:SF90">
    <property type="entry name" value="TYROSINE RECOMBINASE XERD"/>
    <property type="match status" value="1"/>
</dbReference>
<reference evidence="7 8" key="1">
    <citation type="submission" date="2011-06" db="EMBL/GenBank/DDBJ databases">
        <title>The draft genome of Thiorhodococcus drewsii AZ1.</title>
        <authorList>
            <consortium name="US DOE Joint Genome Institute (JGI-PGF)"/>
            <person name="Lucas S."/>
            <person name="Han J."/>
            <person name="Lapidus A."/>
            <person name="Cheng J.-F."/>
            <person name="Goodwin L."/>
            <person name="Pitluck S."/>
            <person name="Peters L."/>
            <person name="Land M.L."/>
            <person name="Hauser L."/>
            <person name="Vogl K."/>
            <person name="Liu Z."/>
            <person name="Imhoff J."/>
            <person name="Thiel V."/>
            <person name="Frigaard N.-U."/>
            <person name="Bryant D.A."/>
            <person name="Woyke T.J."/>
        </authorList>
    </citation>
    <scope>NUCLEOTIDE SEQUENCE [LARGE SCALE GENOMIC DNA]</scope>
    <source>
        <strain evidence="7 8">AZ1</strain>
    </source>
</reference>
<dbReference type="eggNOG" id="COG4974">
    <property type="taxonomic scope" value="Bacteria"/>
</dbReference>
<dbReference type="InterPro" id="IPR010998">
    <property type="entry name" value="Integrase_recombinase_N"/>
</dbReference>
<proteinExistence type="predicted"/>
<dbReference type="InterPro" id="IPR004107">
    <property type="entry name" value="Integrase_SAM-like_N"/>
</dbReference>
<keyword evidence="1" id="KW-0229">DNA integration</keyword>